<dbReference type="Proteomes" id="UP000772618">
    <property type="component" value="Unassembled WGS sequence"/>
</dbReference>
<reference evidence="1 2" key="1">
    <citation type="submission" date="2021-05" db="EMBL/GenBank/DDBJ databases">
        <title>A Polyphasic approach of four new species of the genus Ohtaekwangia: Ohtaekwangia histidinii sp. nov., Ohtaekwangia cretensis sp. nov., Ohtaekwangia indiensis sp. nov., Ohtaekwangia reichenbachii sp. nov. from diverse environment.</title>
        <authorList>
            <person name="Octaviana S."/>
        </authorList>
    </citation>
    <scope>NUCLEOTIDE SEQUENCE [LARGE SCALE GENOMIC DNA]</scope>
    <source>
        <strain evidence="1 2">PWU20</strain>
    </source>
</reference>
<comment type="caution">
    <text evidence="1">The sequence shown here is derived from an EMBL/GenBank/DDBJ whole genome shotgun (WGS) entry which is preliminary data.</text>
</comment>
<gene>
    <name evidence="1" type="ORF">KK060_08540</name>
</gene>
<accession>A0ABS5VPI1</accession>
<evidence type="ECO:0000313" key="1">
    <source>
        <dbReference type="EMBL" id="MBT1703323.1"/>
    </source>
</evidence>
<organism evidence="1 2">
    <name type="scientific">Chryseosolibacter indicus</name>
    <dbReference type="NCBI Taxonomy" id="2782351"/>
    <lineage>
        <taxon>Bacteria</taxon>
        <taxon>Pseudomonadati</taxon>
        <taxon>Bacteroidota</taxon>
        <taxon>Cytophagia</taxon>
        <taxon>Cytophagales</taxon>
        <taxon>Chryseotaleaceae</taxon>
        <taxon>Chryseosolibacter</taxon>
    </lineage>
</organism>
<name>A0ABS5VPI1_9BACT</name>
<evidence type="ECO:0000313" key="2">
    <source>
        <dbReference type="Proteomes" id="UP000772618"/>
    </source>
</evidence>
<sequence length="93" mass="10693">MGQTSFNNLSIQDKVLLIEDIGIELCSIEFYDHRIFLYAFDTLLIEIYKNIETKKVESITVASFGDLDKFTSRITLPHSLRTKQSGNSIDLIY</sequence>
<dbReference type="RefSeq" id="WP_254153289.1">
    <property type="nucleotide sequence ID" value="NZ_JAHESD010000014.1"/>
</dbReference>
<proteinExistence type="predicted"/>
<protein>
    <submittedName>
        <fullName evidence="1">Uncharacterized protein</fullName>
    </submittedName>
</protein>
<dbReference type="EMBL" id="JAHESD010000014">
    <property type="protein sequence ID" value="MBT1703323.1"/>
    <property type="molecule type" value="Genomic_DNA"/>
</dbReference>
<keyword evidence="2" id="KW-1185">Reference proteome</keyword>